<gene>
    <name evidence="2" type="ORF">A3Q56_07036</name>
</gene>
<dbReference type="Pfam" id="PF11427">
    <property type="entry name" value="HTH_Tnp_Tc3_1"/>
    <property type="match status" value="1"/>
</dbReference>
<feature type="domain" description="Tc3 transposase DNA binding" evidence="1">
    <location>
        <begin position="7"/>
        <end position="48"/>
    </location>
</feature>
<comment type="caution">
    <text evidence="2">The sequence shown here is derived from an EMBL/GenBank/DDBJ whole genome shotgun (WGS) entry which is preliminary data.</text>
</comment>
<protein>
    <recommendedName>
        <fullName evidence="1">Tc3 transposase DNA binding domain-containing protein</fullName>
    </recommendedName>
</protein>
<name>A0A177AVF4_9BILA</name>
<dbReference type="EMBL" id="LWCA01001400">
    <property type="protein sequence ID" value="OAF65194.1"/>
    <property type="molecule type" value="Genomic_DNA"/>
</dbReference>
<sequence>MSKEKYLNEREKGIIDYMIKEGHSQLKIGITLARSRKCIQTYLNNRSSKKLNNKIGRLKTLSPSDRRLLLREASNSRLSATRSTKCIQTYLNRSSKKLNNKIGRPKTLSPSDRRLLLREASNSRLSA</sequence>
<feature type="non-terminal residue" evidence="2">
    <location>
        <position position="127"/>
    </location>
</feature>
<dbReference type="Proteomes" id="UP000078046">
    <property type="component" value="Unassembled WGS sequence"/>
</dbReference>
<dbReference type="InterPro" id="IPR025898">
    <property type="entry name" value="Tc3_transposase_DNA-bd_dom"/>
</dbReference>
<dbReference type="GO" id="GO:0003677">
    <property type="term" value="F:DNA binding"/>
    <property type="evidence" value="ECO:0007669"/>
    <property type="project" value="InterPro"/>
</dbReference>
<evidence type="ECO:0000259" key="1">
    <source>
        <dbReference type="Pfam" id="PF11427"/>
    </source>
</evidence>
<evidence type="ECO:0000313" key="2">
    <source>
        <dbReference type="EMBL" id="OAF65194.1"/>
    </source>
</evidence>
<organism evidence="2 3">
    <name type="scientific">Intoshia linei</name>
    <dbReference type="NCBI Taxonomy" id="1819745"/>
    <lineage>
        <taxon>Eukaryota</taxon>
        <taxon>Metazoa</taxon>
        <taxon>Spiralia</taxon>
        <taxon>Lophotrochozoa</taxon>
        <taxon>Mesozoa</taxon>
        <taxon>Orthonectida</taxon>
        <taxon>Rhopaluridae</taxon>
        <taxon>Intoshia</taxon>
    </lineage>
</organism>
<dbReference type="Gene3D" id="1.10.10.60">
    <property type="entry name" value="Homeodomain-like"/>
    <property type="match status" value="1"/>
</dbReference>
<evidence type="ECO:0000313" key="3">
    <source>
        <dbReference type="Proteomes" id="UP000078046"/>
    </source>
</evidence>
<dbReference type="AlphaFoldDB" id="A0A177AVF4"/>
<accession>A0A177AVF4</accession>
<keyword evidence="3" id="KW-1185">Reference proteome</keyword>
<proteinExistence type="predicted"/>
<reference evidence="2 3" key="1">
    <citation type="submission" date="2016-04" db="EMBL/GenBank/DDBJ databases">
        <title>The genome of Intoshia linei affirms orthonectids as highly simplified spiralians.</title>
        <authorList>
            <person name="Mikhailov K.V."/>
            <person name="Slusarev G.S."/>
            <person name="Nikitin M.A."/>
            <person name="Logacheva M.D."/>
            <person name="Penin A."/>
            <person name="Aleoshin V."/>
            <person name="Panchin Y.V."/>
        </authorList>
    </citation>
    <scope>NUCLEOTIDE SEQUENCE [LARGE SCALE GENOMIC DNA]</scope>
    <source>
        <strain evidence="2">Intl2013</strain>
        <tissue evidence="2">Whole animal</tissue>
    </source>
</reference>